<dbReference type="Pfam" id="PF01189">
    <property type="entry name" value="Methyltr_RsmB-F"/>
    <property type="match status" value="1"/>
</dbReference>
<evidence type="ECO:0000259" key="6">
    <source>
        <dbReference type="PROSITE" id="PS51686"/>
    </source>
</evidence>
<keyword evidence="8" id="KW-1185">Reference proteome</keyword>
<keyword evidence="1 5" id="KW-0489">Methyltransferase</keyword>
<evidence type="ECO:0000256" key="5">
    <source>
        <dbReference type="PROSITE-ProRule" id="PRU01023"/>
    </source>
</evidence>
<evidence type="ECO:0000256" key="2">
    <source>
        <dbReference type="ARBA" id="ARBA00022679"/>
    </source>
</evidence>
<dbReference type="RefSeq" id="WP_093330188.1">
    <property type="nucleotide sequence ID" value="NZ_FOXP01000001.1"/>
</dbReference>
<feature type="binding site" evidence="5">
    <location>
        <position position="262"/>
    </location>
    <ligand>
        <name>S-adenosyl-L-methionine</name>
        <dbReference type="ChEBI" id="CHEBI:59789"/>
    </ligand>
</feature>
<evidence type="ECO:0000313" key="8">
    <source>
        <dbReference type="Proteomes" id="UP000199586"/>
    </source>
</evidence>
<dbReference type="EMBL" id="FOXP01000001">
    <property type="protein sequence ID" value="SFP37487.1"/>
    <property type="molecule type" value="Genomic_DNA"/>
</dbReference>
<feature type="domain" description="SAM-dependent MTase RsmB/NOP-type" evidence="6">
    <location>
        <begin position="116"/>
        <end position="394"/>
    </location>
</feature>
<dbReference type="PRINTS" id="PR02008">
    <property type="entry name" value="RCMTFAMILY"/>
</dbReference>
<dbReference type="OrthoDB" id="9810297at2"/>
<dbReference type="AlphaFoldDB" id="A0A1I5PUA5"/>
<dbReference type="Gene3D" id="3.30.70.1170">
    <property type="entry name" value="Sun protein, domain 3"/>
    <property type="match status" value="1"/>
</dbReference>
<dbReference type="STRING" id="634430.SAMN04488241_101226"/>
<name>A0A1I5PUA5_9SPHN</name>
<dbReference type="InterPro" id="IPR023267">
    <property type="entry name" value="RCMT"/>
</dbReference>
<dbReference type="GO" id="GO:0008173">
    <property type="term" value="F:RNA methyltransferase activity"/>
    <property type="evidence" value="ECO:0007669"/>
    <property type="project" value="InterPro"/>
</dbReference>
<dbReference type="InterPro" id="IPR001678">
    <property type="entry name" value="MeTrfase_RsmB-F_NOP2_dom"/>
</dbReference>
<dbReference type="InterPro" id="IPR029063">
    <property type="entry name" value="SAM-dependent_MTases_sf"/>
</dbReference>
<protein>
    <submittedName>
        <fullName evidence="7">16S rRNA (Cytosine967-C5)-methyltransferase</fullName>
    </submittedName>
</protein>
<dbReference type="PANTHER" id="PTHR22807:SF53">
    <property type="entry name" value="RIBOSOMAL RNA SMALL SUBUNIT METHYLTRANSFERASE B-RELATED"/>
    <property type="match status" value="1"/>
</dbReference>
<keyword evidence="2 5" id="KW-0808">Transferase</keyword>
<evidence type="ECO:0000256" key="3">
    <source>
        <dbReference type="ARBA" id="ARBA00022691"/>
    </source>
</evidence>
<gene>
    <name evidence="7" type="ORF">SAMN04488241_101226</name>
</gene>
<feature type="active site" description="Nucleophile" evidence="5">
    <location>
        <position position="336"/>
    </location>
</feature>
<sequence length="395" mass="41014">MTPAARTQAAIELVDAIVAAAREGGAAADTLIARYFANRRYAGSKDRRAVRELVYAAIRAAGEIPASGRAAVLTLADGDAALAATFDGGAHGPAPIAPGEPRASRGVAPAWLEQALVASGLAATELPTLVDRAPLDCRVNHLKATRDEVLAAIPDAASIAATPDGVRLPSGTAVEALPAFRDGWVEVQDAGSQIVGRALPADPGARIVDLCAGAGGKTLALAARMEGKGALLACDTDRGRLSRLGPRAERAGVANIETRLLDPKRELDALTDWIGEADGVLVDAPCSGTGTWRRNPEARWRLTPARLERFAATQAHVLDLGATLVRPGGDLVYIVCSLLDAEGAAQVDAFLLRHPGWRAVPLDLPAGRPRGKGVRLDPAHDATDGFFVARLVAPC</sequence>
<proteinExistence type="inferred from homology"/>
<dbReference type="GO" id="GO:0003723">
    <property type="term" value="F:RNA binding"/>
    <property type="evidence" value="ECO:0007669"/>
    <property type="project" value="UniProtKB-UniRule"/>
</dbReference>
<organism evidence="7 8">
    <name type="scientific">Sphingomonas rubra</name>
    <dbReference type="NCBI Taxonomy" id="634430"/>
    <lineage>
        <taxon>Bacteria</taxon>
        <taxon>Pseudomonadati</taxon>
        <taxon>Pseudomonadota</taxon>
        <taxon>Alphaproteobacteria</taxon>
        <taxon>Sphingomonadales</taxon>
        <taxon>Sphingomonadaceae</taxon>
        <taxon>Sphingomonas</taxon>
    </lineage>
</organism>
<dbReference type="InterPro" id="IPR049560">
    <property type="entry name" value="MeTrfase_RsmB-F_NOP2_cat"/>
</dbReference>
<accession>A0A1I5PUA5</accession>
<evidence type="ECO:0000256" key="4">
    <source>
        <dbReference type="ARBA" id="ARBA00022884"/>
    </source>
</evidence>
<dbReference type="Gene3D" id="3.40.50.150">
    <property type="entry name" value="Vaccinia Virus protein VP39"/>
    <property type="match status" value="1"/>
</dbReference>
<keyword evidence="4 5" id="KW-0694">RNA-binding</keyword>
<evidence type="ECO:0000313" key="7">
    <source>
        <dbReference type="EMBL" id="SFP37487.1"/>
    </source>
</evidence>
<feature type="binding site" evidence="5">
    <location>
        <position position="235"/>
    </location>
    <ligand>
        <name>S-adenosyl-L-methionine</name>
        <dbReference type="ChEBI" id="CHEBI:59789"/>
    </ligand>
</feature>
<dbReference type="Proteomes" id="UP000199586">
    <property type="component" value="Unassembled WGS sequence"/>
</dbReference>
<comment type="caution">
    <text evidence="5">Lacks conserved residue(s) required for the propagation of feature annotation.</text>
</comment>
<dbReference type="CDD" id="cd02440">
    <property type="entry name" value="AdoMet_MTases"/>
    <property type="match status" value="1"/>
</dbReference>
<dbReference type="PROSITE" id="PS51686">
    <property type="entry name" value="SAM_MT_RSMB_NOP"/>
    <property type="match status" value="1"/>
</dbReference>
<comment type="similarity">
    <text evidence="5">Belongs to the class I-like SAM-binding methyltransferase superfamily. RsmB/NOP family.</text>
</comment>
<feature type="binding site" evidence="5">
    <location>
        <position position="283"/>
    </location>
    <ligand>
        <name>S-adenosyl-L-methionine</name>
        <dbReference type="ChEBI" id="CHEBI:59789"/>
    </ligand>
</feature>
<reference evidence="7 8" key="1">
    <citation type="submission" date="2016-10" db="EMBL/GenBank/DDBJ databases">
        <authorList>
            <person name="de Groot N.N."/>
        </authorList>
    </citation>
    <scope>NUCLEOTIDE SEQUENCE [LARGE SCALE GENOMIC DNA]</scope>
    <source>
        <strain evidence="7 8">CGMCC 1.9113</strain>
    </source>
</reference>
<dbReference type="GO" id="GO:0001510">
    <property type="term" value="P:RNA methylation"/>
    <property type="evidence" value="ECO:0007669"/>
    <property type="project" value="InterPro"/>
</dbReference>
<keyword evidence="3 5" id="KW-0949">S-adenosyl-L-methionine</keyword>
<dbReference type="SUPFAM" id="SSF53335">
    <property type="entry name" value="S-adenosyl-L-methionine-dependent methyltransferases"/>
    <property type="match status" value="1"/>
</dbReference>
<evidence type="ECO:0000256" key="1">
    <source>
        <dbReference type="ARBA" id="ARBA00022603"/>
    </source>
</evidence>
<dbReference type="PANTHER" id="PTHR22807">
    <property type="entry name" value="NOP2 YEAST -RELATED NOL1/NOP2/FMU SUN DOMAIN-CONTAINING"/>
    <property type="match status" value="1"/>
</dbReference>